<dbReference type="Pfam" id="PF15010">
    <property type="entry name" value="FAM131"/>
    <property type="match status" value="1"/>
</dbReference>
<protein>
    <submittedName>
        <fullName evidence="3">Protein FAM131C isoform X1</fullName>
    </submittedName>
</protein>
<dbReference type="InterPro" id="IPR026782">
    <property type="entry name" value="FAM131"/>
</dbReference>
<dbReference type="Proteomes" id="UP001279410">
    <property type="component" value="Unassembled WGS sequence"/>
</dbReference>
<comment type="similarity">
    <text evidence="1">Belongs to the FAM131 family.</text>
</comment>
<evidence type="ECO:0000256" key="2">
    <source>
        <dbReference type="SAM" id="MobiDB-lite"/>
    </source>
</evidence>
<name>A0AAD3QUZ6_LATJO</name>
<accession>A0AAD3QUZ6</accession>
<keyword evidence="4" id="KW-1185">Reference proteome</keyword>
<dbReference type="PANTHER" id="PTHR15736:SF2">
    <property type="entry name" value="PROTEIN FAM131C"/>
    <property type="match status" value="1"/>
</dbReference>
<dbReference type="PANTHER" id="PTHR15736">
    <property type="entry name" value="PROTEIN FAM131B-RELATED"/>
    <property type="match status" value="1"/>
</dbReference>
<comment type="caution">
    <text evidence="3">The sequence shown here is derived from an EMBL/GenBank/DDBJ whole genome shotgun (WGS) entry which is preliminary data.</text>
</comment>
<evidence type="ECO:0000256" key="1">
    <source>
        <dbReference type="ARBA" id="ARBA00010635"/>
    </source>
</evidence>
<organism evidence="3 4">
    <name type="scientific">Lates japonicus</name>
    <name type="common">Japanese lates</name>
    <dbReference type="NCBI Taxonomy" id="270547"/>
    <lineage>
        <taxon>Eukaryota</taxon>
        <taxon>Metazoa</taxon>
        <taxon>Chordata</taxon>
        <taxon>Craniata</taxon>
        <taxon>Vertebrata</taxon>
        <taxon>Euteleostomi</taxon>
        <taxon>Actinopterygii</taxon>
        <taxon>Neopterygii</taxon>
        <taxon>Teleostei</taxon>
        <taxon>Neoteleostei</taxon>
        <taxon>Acanthomorphata</taxon>
        <taxon>Carangaria</taxon>
        <taxon>Carangaria incertae sedis</taxon>
        <taxon>Centropomidae</taxon>
        <taxon>Lates</taxon>
    </lineage>
</organism>
<evidence type="ECO:0000313" key="3">
    <source>
        <dbReference type="EMBL" id="GLD45752.1"/>
    </source>
</evidence>
<gene>
    <name evidence="3" type="ORF">AKAME5_000021800</name>
</gene>
<dbReference type="AlphaFoldDB" id="A0AAD3QUZ6"/>
<reference evidence="3" key="1">
    <citation type="submission" date="2022-08" db="EMBL/GenBank/DDBJ databases">
        <title>Genome sequencing of akame (Lates japonicus).</title>
        <authorList>
            <person name="Hashiguchi Y."/>
            <person name="Takahashi H."/>
        </authorList>
    </citation>
    <scope>NUCLEOTIDE SEQUENCE</scope>
    <source>
        <strain evidence="3">Kochi</strain>
    </source>
</reference>
<feature type="region of interest" description="Disordered" evidence="2">
    <location>
        <begin position="76"/>
        <end position="104"/>
    </location>
</feature>
<feature type="compositionally biased region" description="Polar residues" evidence="2">
    <location>
        <begin position="76"/>
        <end position="95"/>
    </location>
</feature>
<evidence type="ECO:0000313" key="4">
    <source>
        <dbReference type="Proteomes" id="UP001279410"/>
    </source>
</evidence>
<sequence>MQENSSQVRVNTSSSSFPLFFPSSAPHFSLHSSAVPAFMLPLQFFLLFLLSTFPSAPHPSYSSSHHELHLPMTALQDQTEEGQPSTVKDGQNPSNGDVPDKTSRYDIGELATSSLMGLVATIKEHITKPTAMAQGRVAHLIEWKGWGGGGEAGGRGGGWSGAYGKGGGGWGGVGAELQEDEQFYSQMTDEIKEARFAAGVAEQFALAEAAMNVWSMNDNLEQPSTSLQAAQSHFLSQFLLDGGSVGIPQHLYNIHAQTYGNNRAANLVPLKLADSISPTSVTQRDRDHPFEDRSTVTAEAAVRHVDSSSLSEDDVFYN</sequence>
<dbReference type="EMBL" id="BRZM01000001">
    <property type="protein sequence ID" value="GLD45752.1"/>
    <property type="molecule type" value="Genomic_DNA"/>
</dbReference>
<proteinExistence type="inferred from homology"/>